<keyword evidence="1" id="KW-0472">Membrane</keyword>
<proteinExistence type="predicted"/>
<dbReference type="EMBL" id="SNZF01000042">
    <property type="protein sequence ID" value="TDR30643.1"/>
    <property type="molecule type" value="Genomic_DNA"/>
</dbReference>
<feature type="transmembrane region" description="Helical" evidence="1">
    <location>
        <begin position="124"/>
        <end position="147"/>
    </location>
</feature>
<accession>A0A4R6Y2B3</accession>
<evidence type="ECO:0000313" key="2">
    <source>
        <dbReference type="EMBL" id="TDR30643.1"/>
    </source>
</evidence>
<gene>
    <name evidence="2" type="ORF">DES43_14218</name>
</gene>
<feature type="transmembrane region" description="Helical" evidence="1">
    <location>
        <begin position="61"/>
        <end position="81"/>
    </location>
</feature>
<name>A0A4R6Y2B3_9HYPH</name>
<comment type="caution">
    <text evidence="2">The sequence shown here is derived from an EMBL/GenBank/DDBJ whole genome shotgun (WGS) entry which is preliminary data.</text>
</comment>
<dbReference type="Proteomes" id="UP000294958">
    <property type="component" value="Unassembled WGS sequence"/>
</dbReference>
<dbReference type="RefSeq" id="WP_133676123.1">
    <property type="nucleotide sequence ID" value="NZ_SNZF01000042.1"/>
</dbReference>
<sequence>MSRARTALYSGAGAALASLAAIALLSRLEGRSAARPINATSHVLWGDEDAPRERIDVAHTLPGLLINIGSAFFWGTVFAFVSPPPARQTAGGMITRAFGTSLFAGALDYGLVPRRLRPGWELALRARSVAFALAAMGAGLGAGGLLARQDDASALPGGDE</sequence>
<feature type="transmembrane region" description="Helical" evidence="1">
    <location>
        <begin position="6"/>
        <end position="25"/>
    </location>
</feature>
<keyword evidence="1" id="KW-1133">Transmembrane helix</keyword>
<organism evidence="2 3">
    <name type="scientific">Aquamicrobium defluvii</name>
    <dbReference type="NCBI Taxonomy" id="69279"/>
    <lineage>
        <taxon>Bacteria</taxon>
        <taxon>Pseudomonadati</taxon>
        <taxon>Pseudomonadota</taxon>
        <taxon>Alphaproteobacteria</taxon>
        <taxon>Hyphomicrobiales</taxon>
        <taxon>Phyllobacteriaceae</taxon>
        <taxon>Aquamicrobium</taxon>
    </lineage>
</organism>
<reference evidence="2 3" key="1">
    <citation type="submission" date="2019-03" db="EMBL/GenBank/DDBJ databases">
        <title>Genomic Encyclopedia of Type Strains, Phase IV (KMG-IV): sequencing the most valuable type-strain genomes for metagenomic binning, comparative biology and taxonomic classification.</title>
        <authorList>
            <person name="Goeker M."/>
        </authorList>
    </citation>
    <scope>NUCLEOTIDE SEQUENCE [LARGE SCALE GENOMIC DNA]</scope>
    <source>
        <strain evidence="2 3">DSM 11603</strain>
    </source>
</reference>
<evidence type="ECO:0000256" key="1">
    <source>
        <dbReference type="SAM" id="Phobius"/>
    </source>
</evidence>
<protein>
    <submittedName>
        <fullName evidence="2">Uncharacterized protein</fullName>
    </submittedName>
</protein>
<evidence type="ECO:0000313" key="3">
    <source>
        <dbReference type="Proteomes" id="UP000294958"/>
    </source>
</evidence>
<keyword evidence="1" id="KW-0812">Transmembrane</keyword>
<dbReference type="AlphaFoldDB" id="A0A4R6Y2B3"/>
<keyword evidence="3" id="KW-1185">Reference proteome</keyword>
<dbReference type="OrthoDB" id="7281312at2"/>